<feature type="transmembrane region" description="Helical" evidence="1">
    <location>
        <begin position="102"/>
        <end position="121"/>
    </location>
</feature>
<feature type="transmembrane region" description="Helical" evidence="1">
    <location>
        <begin position="156"/>
        <end position="173"/>
    </location>
</feature>
<dbReference type="RefSeq" id="WP_079215300.1">
    <property type="nucleotide sequence ID" value="NZ_CP018845.1"/>
</dbReference>
<sequence length="202" mass="21811">MSLWYSITFLGDSAFTVPGACAVALWLGLNGWWRQMLRWLFIFGTAMMIVVITKLLYMGWNIAPPLLYNFTGISGHSASATALYLTVAVLLTEGRAPRWRMLAIATAGVLVLAVGMSRFMIRVHSASEIVTGLTLGALAAWWFCRGLSDSGRALRGGIVMAAAAAFLLMGTSGQPAPTHDLLKQLAQSLSGRDQAYTRSIPL</sequence>
<protein>
    <submittedName>
        <fullName evidence="3">Phosphatase PAP2 family protein</fullName>
    </submittedName>
</protein>
<organism evidence="3 4">
    <name type="scientific">Herbaspirillum robiniae</name>
    <dbReference type="NCBI Taxonomy" id="2014887"/>
    <lineage>
        <taxon>Bacteria</taxon>
        <taxon>Pseudomonadati</taxon>
        <taxon>Pseudomonadota</taxon>
        <taxon>Betaproteobacteria</taxon>
        <taxon>Burkholderiales</taxon>
        <taxon>Oxalobacteraceae</taxon>
        <taxon>Herbaspirillum</taxon>
    </lineage>
</organism>
<dbReference type="InterPro" id="IPR036938">
    <property type="entry name" value="PAP2/HPO_sf"/>
</dbReference>
<feature type="domain" description="Phosphatidic acid phosphatase type 2/haloperoxidase" evidence="2">
    <location>
        <begin position="70"/>
        <end position="147"/>
    </location>
</feature>
<comment type="caution">
    <text evidence="3">The sequence shown here is derived from an EMBL/GenBank/DDBJ whole genome shotgun (WGS) entry which is preliminary data.</text>
</comment>
<evidence type="ECO:0000313" key="3">
    <source>
        <dbReference type="EMBL" id="NUU00252.1"/>
    </source>
</evidence>
<feature type="transmembrane region" description="Helical" evidence="1">
    <location>
        <begin position="66"/>
        <end position="90"/>
    </location>
</feature>
<evidence type="ECO:0000259" key="2">
    <source>
        <dbReference type="Pfam" id="PF01569"/>
    </source>
</evidence>
<dbReference type="InterPro" id="IPR000326">
    <property type="entry name" value="PAP2/HPO"/>
</dbReference>
<proteinExistence type="predicted"/>
<dbReference type="Proteomes" id="UP000536746">
    <property type="component" value="Unassembled WGS sequence"/>
</dbReference>
<evidence type="ECO:0000256" key="1">
    <source>
        <dbReference type="SAM" id="Phobius"/>
    </source>
</evidence>
<keyword evidence="4" id="KW-1185">Reference proteome</keyword>
<keyword evidence="1" id="KW-0812">Transmembrane</keyword>
<feature type="transmembrane region" description="Helical" evidence="1">
    <location>
        <begin position="6"/>
        <end position="27"/>
    </location>
</feature>
<gene>
    <name evidence="3" type="ORF">HNO84_01460</name>
</gene>
<keyword evidence="1" id="KW-0472">Membrane</keyword>
<name>A0ABX2LW82_9BURK</name>
<keyword evidence="1" id="KW-1133">Transmembrane helix</keyword>
<reference evidence="3 4" key="1">
    <citation type="journal article" date="2020" name="Front. Plant Sci.">
        <title>Isolation of Rhizosphere Bacteria That Improve Quality and Water Stress Tolerance in Greenhouse Ornamentals.</title>
        <authorList>
            <person name="Nordstedt N.P."/>
            <person name="Jones M.L."/>
        </authorList>
    </citation>
    <scope>NUCLEOTIDE SEQUENCE [LARGE SCALE GENOMIC DNA]</scope>
    <source>
        <strain evidence="3 4">C6C2</strain>
    </source>
</reference>
<feature type="transmembrane region" description="Helical" evidence="1">
    <location>
        <begin position="39"/>
        <end position="60"/>
    </location>
</feature>
<evidence type="ECO:0000313" key="4">
    <source>
        <dbReference type="Proteomes" id="UP000536746"/>
    </source>
</evidence>
<dbReference type="EMBL" id="JABFMT010000001">
    <property type="protein sequence ID" value="NUU00252.1"/>
    <property type="molecule type" value="Genomic_DNA"/>
</dbReference>
<feature type="transmembrane region" description="Helical" evidence="1">
    <location>
        <begin position="127"/>
        <end position="144"/>
    </location>
</feature>
<dbReference type="Pfam" id="PF01569">
    <property type="entry name" value="PAP2"/>
    <property type="match status" value="1"/>
</dbReference>
<dbReference type="Gene3D" id="1.20.144.10">
    <property type="entry name" value="Phosphatidic acid phosphatase type 2/haloperoxidase"/>
    <property type="match status" value="1"/>
</dbReference>
<accession>A0ABX2LW82</accession>
<dbReference type="SUPFAM" id="SSF48317">
    <property type="entry name" value="Acid phosphatase/Vanadium-dependent haloperoxidase"/>
    <property type="match status" value="1"/>
</dbReference>